<evidence type="ECO:0000256" key="7">
    <source>
        <dbReference type="ARBA" id="ARBA00022958"/>
    </source>
</evidence>
<reference evidence="12 13" key="1">
    <citation type="journal article" date="2017" name="Antonie Van Leeuwenhoek">
        <title>Rhizobium rhizosphaerae sp. nov., a novel species isolated from rice rhizosphere.</title>
        <authorList>
            <person name="Zhao J.J."/>
            <person name="Zhang J."/>
            <person name="Zhang R.J."/>
            <person name="Zhang C.W."/>
            <person name="Yin H.Q."/>
            <person name="Zhang X.X."/>
        </authorList>
    </citation>
    <scope>NUCLEOTIDE SEQUENCE [LARGE SCALE GENOMIC DNA]</scope>
    <source>
        <strain evidence="12 13">BSs20135</strain>
    </source>
</reference>
<keyword evidence="2 9" id="KW-0479">Metal-binding</keyword>
<sequence length="323" mass="34300">MKNSQINSLVPPVKVVVVGSVNCDLTTYLTDFPLKNQTVMAKKSILSIGGKGVNQAIAAAKDGANVSFIGCVGDDLFASNALNYLHSHQINTDNIRAIKNESTGTASILVTDQRENIIAVAPGANWLLTVEDVYNSEALIREADVVIVQLEIPAEVVKVALELSRKHHVLSVLNPAPAADYAKSLYSLADIVTPNETEAAELTGIEVKDNDSVIEAANIMLSEGVKQVVITLGERGSYVASNEIQQFIPPFLVEALDPTGAGDVFNGVLAVARARKQPFIDAVVRASAAAALSVIKPLAQDAAPDHQQINQFLQLNATTSTQP</sequence>
<keyword evidence="5 9" id="KW-0067">ATP-binding</keyword>
<evidence type="ECO:0000313" key="12">
    <source>
        <dbReference type="EMBL" id="GAC21224.1"/>
    </source>
</evidence>
<evidence type="ECO:0000256" key="5">
    <source>
        <dbReference type="ARBA" id="ARBA00022840"/>
    </source>
</evidence>
<dbReference type="NCBIfam" id="TIGR02152">
    <property type="entry name" value="D_ribokin_bact"/>
    <property type="match status" value="1"/>
</dbReference>
<feature type="binding site" evidence="9">
    <location>
        <begin position="262"/>
        <end position="263"/>
    </location>
    <ligand>
        <name>ATP</name>
        <dbReference type="ChEBI" id="CHEBI:30616"/>
    </ligand>
</feature>
<proteinExistence type="inferred from homology"/>
<keyword evidence="9" id="KW-0963">Cytoplasm</keyword>
<feature type="binding site" evidence="9">
    <location>
        <position position="263"/>
    </location>
    <ligand>
        <name>substrate</name>
    </ligand>
</feature>
<feature type="domain" description="Carbohydrate kinase PfkB" evidence="11">
    <location>
        <begin position="14"/>
        <end position="304"/>
    </location>
</feature>
<dbReference type="STRING" id="493475.GARC_4282"/>
<organism evidence="12 13">
    <name type="scientific">Paraglaciecola arctica BSs20135</name>
    <dbReference type="NCBI Taxonomy" id="493475"/>
    <lineage>
        <taxon>Bacteria</taxon>
        <taxon>Pseudomonadati</taxon>
        <taxon>Pseudomonadota</taxon>
        <taxon>Gammaproteobacteria</taxon>
        <taxon>Alteromonadales</taxon>
        <taxon>Alteromonadaceae</taxon>
        <taxon>Paraglaciecola</taxon>
    </lineage>
</organism>
<dbReference type="GO" id="GO:0004747">
    <property type="term" value="F:ribokinase activity"/>
    <property type="evidence" value="ECO:0007669"/>
    <property type="project" value="UniProtKB-UniRule"/>
</dbReference>
<feature type="binding site" evidence="9">
    <location>
        <position position="296"/>
    </location>
    <ligand>
        <name>K(+)</name>
        <dbReference type="ChEBI" id="CHEBI:29103"/>
    </ligand>
</feature>
<accession>K6XKN7</accession>
<dbReference type="InterPro" id="IPR002139">
    <property type="entry name" value="Ribo/fructo_kinase"/>
</dbReference>
<comment type="function">
    <text evidence="9">Catalyzes the phosphorylation of ribose at O-5 in a reaction requiring ATP and magnesium. The resulting D-ribose-5-phosphate can then be used either for sythesis of nucleotides, histidine, and tryptophan, or as a component of the pentose phosphate pathway.</text>
</comment>
<feature type="binding site" evidence="9">
    <location>
        <position position="151"/>
    </location>
    <ligand>
        <name>substrate</name>
    </ligand>
</feature>
<dbReference type="InterPro" id="IPR029056">
    <property type="entry name" value="Ribokinase-like"/>
</dbReference>
<keyword evidence="13" id="KW-1185">Reference proteome</keyword>
<dbReference type="AlphaFoldDB" id="K6XKN7"/>
<dbReference type="PRINTS" id="PR00990">
    <property type="entry name" value="RIBOKINASE"/>
</dbReference>
<comment type="subcellular location">
    <subcellularLocation>
        <location evidence="9">Cytoplasm</location>
    </subcellularLocation>
</comment>
<dbReference type="CDD" id="cd01174">
    <property type="entry name" value="ribokinase"/>
    <property type="match status" value="1"/>
</dbReference>
<dbReference type="PANTHER" id="PTHR10584">
    <property type="entry name" value="SUGAR KINASE"/>
    <property type="match status" value="1"/>
</dbReference>
<evidence type="ECO:0000313" key="13">
    <source>
        <dbReference type="Proteomes" id="UP000006327"/>
    </source>
</evidence>
<protein>
    <recommendedName>
        <fullName evidence="9 10">Ribokinase</fullName>
        <shortName evidence="9">RK</shortName>
        <ecNumber evidence="9 10">2.7.1.15</ecNumber>
    </recommendedName>
</protein>
<feature type="binding site" evidence="9">
    <location>
        <begin position="50"/>
        <end position="54"/>
    </location>
    <ligand>
        <name>substrate</name>
    </ligand>
</feature>
<dbReference type="HAMAP" id="MF_01987">
    <property type="entry name" value="Ribokinase"/>
    <property type="match status" value="1"/>
</dbReference>
<keyword evidence="3 9" id="KW-0547">Nucleotide-binding</keyword>
<comment type="caution">
    <text evidence="12">The sequence shown here is derived from an EMBL/GenBank/DDBJ whole genome shotgun (WGS) entry which is preliminary data.</text>
</comment>
<feature type="binding site" evidence="9">
    <location>
        <begin position="22"/>
        <end position="24"/>
    </location>
    <ligand>
        <name>substrate</name>
    </ligand>
</feature>
<feature type="binding site" evidence="9">
    <location>
        <position position="259"/>
    </location>
    <ligand>
        <name>K(+)</name>
        <dbReference type="ChEBI" id="CHEBI:29103"/>
    </ligand>
</feature>
<dbReference type="GO" id="GO:0019303">
    <property type="term" value="P:D-ribose catabolic process"/>
    <property type="evidence" value="ECO:0007669"/>
    <property type="project" value="UniProtKB-UniRule"/>
</dbReference>
<feature type="binding site" evidence="9">
    <location>
        <position position="293"/>
    </location>
    <ligand>
        <name>K(+)</name>
        <dbReference type="ChEBI" id="CHEBI:29103"/>
    </ligand>
</feature>
<evidence type="ECO:0000256" key="10">
    <source>
        <dbReference type="NCBIfam" id="TIGR02152"/>
    </source>
</evidence>
<feature type="active site" description="Proton acceptor" evidence="9">
    <location>
        <position position="263"/>
    </location>
</feature>
<comment type="activity regulation">
    <text evidence="9">Activated by a monovalent cation that binds near, but not in, the active site. The most likely occupant of the site in vivo is potassium. Ion binding induces a conformational change that may alter substrate affinity.</text>
</comment>
<dbReference type="EMBL" id="BAEO01000062">
    <property type="protein sequence ID" value="GAC21224.1"/>
    <property type="molecule type" value="Genomic_DNA"/>
</dbReference>
<dbReference type="GO" id="GO:0005829">
    <property type="term" value="C:cytosol"/>
    <property type="evidence" value="ECO:0007669"/>
    <property type="project" value="TreeGrafter"/>
</dbReference>
<dbReference type="PANTHER" id="PTHR10584:SF166">
    <property type="entry name" value="RIBOKINASE"/>
    <property type="match status" value="1"/>
</dbReference>
<evidence type="ECO:0000259" key="11">
    <source>
        <dbReference type="Pfam" id="PF00294"/>
    </source>
</evidence>
<keyword evidence="6 9" id="KW-0460">Magnesium</keyword>
<dbReference type="SUPFAM" id="SSF53613">
    <property type="entry name" value="Ribokinase-like"/>
    <property type="match status" value="1"/>
</dbReference>
<evidence type="ECO:0000256" key="1">
    <source>
        <dbReference type="ARBA" id="ARBA00022679"/>
    </source>
</evidence>
<dbReference type="Pfam" id="PF00294">
    <property type="entry name" value="PfkB"/>
    <property type="match status" value="1"/>
</dbReference>
<keyword evidence="4 9" id="KW-0418">Kinase</keyword>
<keyword evidence="8 9" id="KW-0119">Carbohydrate metabolism</keyword>
<dbReference type="OrthoDB" id="9776822at2"/>
<evidence type="ECO:0000256" key="9">
    <source>
        <dbReference type="HAMAP-Rule" id="MF_01987"/>
    </source>
</evidence>
<comment type="subunit">
    <text evidence="9">Homodimer.</text>
</comment>
<dbReference type="Proteomes" id="UP000006327">
    <property type="component" value="Unassembled WGS sequence"/>
</dbReference>
<dbReference type="eggNOG" id="COG0524">
    <property type="taxonomic scope" value="Bacteria"/>
</dbReference>
<dbReference type="GO" id="GO:0046872">
    <property type="term" value="F:metal ion binding"/>
    <property type="evidence" value="ECO:0007669"/>
    <property type="project" value="UniProtKB-KW"/>
</dbReference>
<dbReference type="EC" id="2.7.1.15" evidence="9 10"/>
<feature type="binding site" evidence="9">
    <location>
        <begin position="231"/>
        <end position="236"/>
    </location>
    <ligand>
        <name>ATP</name>
        <dbReference type="ChEBI" id="CHEBI:30616"/>
    </ligand>
</feature>
<keyword evidence="7 9" id="KW-0630">Potassium</keyword>
<comment type="pathway">
    <text evidence="9">Carbohydrate metabolism; D-ribose degradation; D-ribose 5-phosphate from beta-D-ribopyranose: step 2/2.</text>
</comment>
<dbReference type="RefSeq" id="WP_007623923.1">
    <property type="nucleotide sequence ID" value="NZ_BAEO01000062.1"/>
</dbReference>
<evidence type="ECO:0000256" key="8">
    <source>
        <dbReference type="ARBA" id="ARBA00023277"/>
    </source>
</evidence>
<comment type="cofactor">
    <cofactor evidence="9">
        <name>Mg(2+)</name>
        <dbReference type="ChEBI" id="CHEBI:18420"/>
    </cofactor>
    <text evidence="9">Requires a divalent cation, most likely magnesium in vivo, as an electrophilic catalyst to aid phosphoryl group transfer. It is the chelate of the metal and the nucleotide that is the actual substrate.</text>
</comment>
<keyword evidence="1 9" id="KW-0808">Transferase</keyword>
<evidence type="ECO:0000256" key="3">
    <source>
        <dbReference type="ARBA" id="ARBA00022741"/>
    </source>
</evidence>
<evidence type="ECO:0000256" key="4">
    <source>
        <dbReference type="ARBA" id="ARBA00022777"/>
    </source>
</evidence>
<dbReference type="InterPro" id="IPR011877">
    <property type="entry name" value="Ribokinase"/>
</dbReference>
<evidence type="ECO:0000256" key="6">
    <source>
        <dbReference type="ARBA" id="ARBA00022842"/>
    </source>
</evidence>
<dbReference type="Gene3D" id="3.40.1190.20">
    <property type="match status" value="1"/>
</dbReference>
<comment type="similarity">
    <text evidence="9">Belongs to the carbohydrate kinase PfkB family. Ribokinase subfamily.</text>
</comment>
<name>K6XKN7_9ALTE</name>
<dbReference type="UniPathway" id="UPA00916">
    <property type="reaction ID" value="UER00889"/>
</dbReference>
<dbReference type="InterPro" id="IPR011611">
    <property type="entry name" value="PfkB_dom"/>
</dbReference>
<feature type="binding site" evidence="9">
    <location>
        <position position="195"/>
    </location>
    <ligand>
        <name>ATP</name>
        <dbReference type="ChEBI" id="CHEBI:30616"/>
    </ligand>
</feature>
<comment type="catalytic activity">
    <reaction evidence="9">
        <text>D-ribose + ATP = D-ribose 5-phosphate + ADP + H(+)</text>
        <dbReference type="Rhea" id="RHEA:13697"/>
        <dbReference type="ChEBI" id="CHEBI:15378"/>
        <dbReference type="ChEBI" id="CHEBI:30616"/>
        <dbReference type="ChEBI" id="CHEBI:47013"/>
        <dbReference type="ChEBI" id="CHEBI:78346"/>
        <dbReference type="ChEBI" id="CHEBI:456216"/>
        <dbReference type="EC" id="2.7.1.15"/>
    </reaction>
</comment>
<gene>
    <name evidence="9 12" type="primary">rbsK</name>
    <name evidence="12" type="ORF">GARC_4282</name>
</gene>
<feature type="binding site" evidence="9">
    <location>
        <position position="257"/>
    </location>
    <ligand>
        <name>K(+)</name>
        <dbReference type="ChEBI" id="CHEBI:29103"/>
    </ligand>
</feature>
<comment type="caution">
    <text evidence="9">Lacks conserved residue(s) required for the propagation of feature annotation.</text>
</comment>
<evidence type="ECO:0000256" key="2">
    <source>
        <dbReference type="ARBA" id="ARBA00022723"/>
    </source>
</evidence>
<dbReference type="GO" id="GO:0005524">
    <property type="term" value="F:ATP binding"/>
    <property type="evidence" value="ECO:0007669"/>
    <property type="project" value="UniProtKB-UniRule"/>
</dbReference>